<evidence type="ECO:0000256" key="3">
    <source>
        <dbReference type="ARBA" id="ARBA00022729"/>
    </source>
</evidence>
<keyword evidence="18" id="KW-1185">Reference proteome</keyword>
<evidence type="ECO:0000256" key="13">
    <source>
        <dbReference type="SAM" id="MobiDB-lite"/>
    </source>
</evidence>
<evidence type="ECO:0000313" key="18">
    <source>
        <dbReference type="Proteomes" id="UP000008141"/>
    </source>
</evidence>
<feature type="domain" description="Copper type II ascorbate-dependent monooxygenase N-terminal" evidence="15">
    <location>
        <begin position="87"/>
        <end position="193"/>
    </location>
</feature>
<dbReference type="Pfam" id="PF03712">
    <property type="entry name" value="Cu2_monoox_C"/>
    <property type="match status" value="1"/>
</dbReference>
<feature type="binding site" evidence="11">
    <location>
        <position position="258"/>
    </location>
    <ligand>
        <name>Cu(2+)</name>
        <dbReference type="ChEBI" id="CHEBI:29036"/>
        <label>1</label>
        <note>catalytic</note>
    </ligand>
</feature>
<feature type="binding site" evidence="11">
    <location>
        <position position="122"/>
    </location>
    <ligand>
        <name>Cu(2+)</name>
        <dbReference type="ChEBI" id="CHEBI:29036"/>
        <label>1</label>
        <note>catalytic</note>
    </ligand>
</feature>
<dbReference type="InterPro" id="IPR000323">
    <property type="entry name" value="Cu2_ascorb_mOase_N"/>
</dbReference>
<feature type="domain" description="Copper type II ascorbate-dependent monooxygenase C-terminal" evidence="16">
    <location>
        <begin position="221"/>
        <end position="338"/>
    </location>
</feature>
<dbReference type="OrthoDB" id="10018185at2759"/>
<dbReference type="InterPro" id="IPR024548">
    <property type="entry name" value="Cu2_monoox_C"/>
</dbReference>
<organism evidence="18">
    <name type="scientific">Chlorella variabilis</name>
    <name type="common">Green alga</name>
    <dbReference type="NCBI Taxonomy" id="554065"/>
    <lineage>
        <taxon>Eukaryota</taxon>
        <taxon>Viridiplantae</taxon>
        <taxon>Chlorophyta</taxon>
        <taxon>core chlorophytes</taxon>
        <taxon>Trebouxiophyceae</taxon>
        <taxon>Chlorellales</taxon>
        <taxon>Chlorellaceae</taxon>
        <taxon>Chlorella clade</taxon>
        <taxon>Chlorella</taxon>
    </lineage>
</organism>
<feature type="binding site" evidence="11">
    <location>
        <position position="123"/>
    </location>
    <ligand>
        <name>Cu(2+)</name>
        <dbReference type="ChEBI" id="CHEBI:29036"/>
        <label>1</label>
        <note>catalytic</note>
    </ligand>
</feature>
<evidence type="ECO:0000256" key="9">
    <source>
        <dbReference type="ARBA" id="ARBA00023180"/>
    </source>
</evidence>
<keyword evidence="3 14" id="KW-0732">Signal</keyword>
<name>E1Z5U0_CHLVA</name>
<dbReference type="PROSITE" id="PS00084">
    <property type="entry name" value="CU2_MONOOXYGENASE_1"/>
    <property type="match status" value="1"/>
</dbReference>
<evidence type="ECO:0000256" key="2">
    <source>
        <dbReference type="ARBA" id="ARBA00022723"/>
    </source>
</evidence>
<evidence type="ECO:0000256" key="4">
    <source>
        <dbReference type="ARBA" id="ARBA00022833"/>
    </source>
</evidence>
<evidence type="ECO:0000256" key="14">
    <source>
        <dbReference type="SAM" id="SignalP"/>
    </source>
</evidence>
<feature type="disulfide bond" evidence="12">
    <location>
        <begin position="129"/>
        <end position="147"/>
    </location>
</feature>
<evidence type="ECO:0000256" key="12">
    <source>
        <dbReference type="PIRSR" id="PIRSR600720-3"/>
    </source>
</evidence>
<evidence type="ECO:0000256" key="11">
    <source>
        <dbReference type="PIRSR" id="PIRSR600720-2"/>
    </source>
</evidence>
<keyword evidence="9" id="KW-0325">Glycoprotein</keyword>
<evidence type="ECO:0000256" key="5">
    <source>
        <dbReference type="ARBA" id="ARBA00023002"/>
    </source>
</evidence>
<dbReference type="Gene3D" id="2.60.120.310">
    <property type="entry name" value="Copper type II, ascorbate-dependent monooxygenase, N-terminal domain"/>
    <property type="match status" value="1"/>
</dbReference>
<evidence type="ECO:0000256" key="1">
    <source>
        <dbReference type="ARBA" id="ARBA00012689"/>
    </source>
</evidence>
<dbReference type="GeneID" id="17358280"/>
<comment type="cofactor">
    <cofactor evidence="11">
        <name>Cu(2+)</name>
        <dbReference type="ChEBI" id="CHEBI:29036"/>
    </cofactor>
    <text evidence="11">Binds 2 Cu(2+) ions per subunit.</text>
</comment>
<dbReference type="GO" id="GO:0016020">
    <property type="term" value="C:membrane"/>
    <property type="evidence" value="ECO:0007669"/>
    <property type="project" value="InterPro"/>
</dbReference>
<dbReference type="RefSeq" id="XP_005850633.1">
    <property type="nucleotide sequence ID" value="XM_005850571.1"/>
</dbReference>
<evidence type="ECO:0000256" key="6">
    <source>
        <dbReference type="ARBA" id="ARBA00023008"/>
    </source>
</evidence>
<keyword evidence="2 11" id="KW-0479">Metal-binding</keyword>
<dbReference type="EC" id="1.14.17.3" evidence="1"/>
<feature type="signal peptide" evidence="14">
    <location>
        <begin position="1"/>
        <end position="17"/>
    </location>
</feature>
<evidence type="ECO:0000259" key="16">
    <source>
        <dbReference type="Pfam" id="PF03712"/>
    </source>
</evidence>
<dbReference type="InterPro" id="IPR036939">
    <property type="entry name" value="Cu2_ascorb_mOase_N_sf"/>
</dbReference>
<dbReference type="InterPro" id="IPR020611">
    <property type="entry name" value="Cu2_ascorb_mOase_CS-1"/>
</dbReference>
<feature type="disulfide bond" evidence="12">
    <location>
        <begin position="241"/>
        <end position="337"/>
    </location>
</feature>
<dbReference type="eggNOG" id="KOG3567">
    <property type="taxonomic scope" value="Eukaryota"/>
</dbReference>
<dbReference type="GO" id="GO:0005507">
    <property type="term" value="F:copper ion binding"/>
    <property type="evidence" value="ECO:0007669"/>
    <property type="project" value="InterPro"/>
</dbReference>
<feature type="region of interest" description="Disordered" evidence="13">
    <location>
        <begin position="46"/>
        <end position="75"/>
    </location>
</feature>
<dbReference type="Gene3D" id="2.60.120.230">
    <property type="match status" value="1"/>
</dbReference>
<dbReference type="Proteomes" id="UP000008141">
    <property type="component" value="Unassembled WGS sequence"/>
</dbReference>
<dbReference type="InterPro" id="IPR008977">
    <property type="entry name" value="PHM/PNGase_F_dom_sf"/>
</dbReference>
<evidence type="ECO:0000259" key="15">
    <source>
        <dbReference type="Pfam" id="PF01082"/>
    </source>
</evidence>
<keyword evidence="5" id="KW-0560">Oxidoreductase</keyword>
<keyword evidence="8 12" id="KW-1015">Disulfide bond</keyword>
<feature type="disulfide bond" evidence="12">
    <location>
        <begin position="299"/>
        <end position="321"/>
    </location>
</feature>
<dbReference type="GO" id="GO:0006518">
    <property type="term" value="P:peptide metabolic process"/>
    <property type="evidence" value="ECO:0007669"/>
    <property type="project" value="InterPro"/>
</dbReference>
<dbReference type="InterPro" id="IPR014784">
    <property type="entry name" value="Cu2_ascorb_mOase-like_C"/>
</dbReference>
<sequence>MRLATVITGVLLPLAVAAAGAAKAAYGTEPATGAAAAAAARAAPGAEAVTDGTPGRNPAAEAPAPAAESGGAEPSGAFELPVVLPEYPTNEEDAYLCTSVPLPDRPLKLVGISSNSDQRIVHHMLLFGCKAPAQTAEVWNCRMMSACEDSGSENVLYGWGKNAPAMAVPDGAGFSVGPGTSIRTVVLQMHYLNGRPANDTSGLTLRLSPQEVPNSAGMVAFASAFFIPPDTPETVVDNTCCYSGWEPLHGFATRVHTHALAALTMPCRRRHAPPLRLQGFYPIKPEATILPGDRLAMACRFNSSGVHHEVHAGATHSDEMCNLYLMLYSHLPVFMWCMDGREWLEVGGLASAGFGCRSWLEAVQTERSSGVVRRGGARLHIRQLLRPWHT</sequence>
<evidence type="ECO:0000256" key="7">
    <source>
        <dbReference type="ARBA" id="ARBA00023033"/>
    </source>
</evidence>
<dbReference type="EMBL" id="GL433837">
    <property type="protein sequence ID" value="EFN58531.1"/>
    <property type="molecule type" value="Genomic_DNA"/>
</dbReference>
<dbReference type="InParanoid" id="E1Z5U0"/>
<feature type="chain" id="PRO_5003155658" description="peptidylglycine monooxygenase" evidence="14">
    <location>
        <begin position="18"/>
        <end position="390"/>
    </location>
</feature>
<accession>E1Z5U0</accession>
<feature type="binding site" evidence="11">
    <location>
        <position position="320"/>
    </location>
    <ligand>
        <name>Cu(2+)</name>
        <dbReference type="ChEBI" id="CHEBI:29036"/>
        <label>1</label>
        <note>catalytic</note>
    </ligand>
</feature>
<gene>
    <name evidence="17" type="ORF">CHLNCDRAFT_34137</name>
</gene>
<dbReference type="GO" id="GO:0004504">
    <property type="term" value="F:peptidylglycine monooxygenase activity"/>
    <property type="evidence" value="ECO:0007669"/>
    <property type="project" value="UniProtKB-EC"/>
</dbReference>
<dbReference type="SUPFAM" id="SSF49742">
    <property type="entry name" value="PHM/PNGase F"/>
    <property type="match status" value="2"/>
</dbReference>
<keyword evidence="7" id="KW-0503">Monooxygenase</keyword>
<feature type="binding site" evidence="11">
    <location>
        <position position="190"/>
    </location>
    <ligand>
        <name>Cu(2+)</name>
        <dbReference type="ChEBI" id="CHEBI:29036"/>
        <label>1</label>
        <note>catalytic</note>
    </ligand>
</feature>
<proteinExistence type="predicted"/>
<feature type="binding site" evidence="11">
    <location>
        <position position="256"/>
    </location>
    <ligand>
        <name>Cu(2+)</name>
        <dbReference type="ChEBI" id="CHEBI:29036"/>
        <label>1</label>
        <note>catalytic</note>
    </ligand>
</feature>
<feature type="compositionally biased region" description="Low complexity" evidence="13">
    <location>
        <begin position="58"/>
        <end position="75"/>
    </location>
</feature>
<comment type="catalytic activity">
    <reaction evidence="10">
        <text>a [peptide]-C-terminal glycine + 2 L-ascorbate + O2 = a [peptide]-C-terminal (2S)-2-hydroxyglycine + 2 monodehydro-L-ascorbate radical + H2O</text>
        <dbReference type="Rhea" id="RHEA:21452"/>
        <dbReference type="Rhea" id="RHEA-COMP:13486"/>
        <dbReference type="Rhea" id="RHEA-COMP:15321"/>
        <dbReference type="ChEBI" id="CHEBI:15377"/>
        <dbReference type="ChEBI" id="CHEBI:15379"/>
        <dbReference type="ChEBI" id="CHEBI:38290"/>
        <dbReference type="ChEBI" id="CHEBI:59513"/>
        <dbReference type="ChEBI" id="CHEBI:137000"/>
        <dbReference type="ChEBI" id="CHEBI:142768"/>
        <dbReference type="EC" id="1.14.17.3"/>
    </reaction>
</comment>
<dbReference type="Pfam" id="PF01082">
    <property type="entry name" value="Cu2_monooxygen"/>
    <property type="match status" value="1"/>
</dbReference>
<dbReference type="InterPro" id="IPR000720">
    <property type="entry name" value="PHM/PAL"/>
</dbReference>
<dbReference type="AlphaFoldDB" id="E1Z5U0"/>
<dbReference type="PRINTS" id="PR00790">
    <property type="entry name" value="PAMONOXGNASE"/>
</dbReference>
<evidence type="ECO:0000256" key="10">
    <source>
        <dbReference type="ARBA" id="ARBA00048431"/>
    </source>
</evidence>
<keyword evidence="4" id="KW-0862">Zinc</keyword>
<keyword evidence="6 11" id="KW-0186">Copper</keyword>
<dbReference type="KEGG" id="cvr:CHLNCDRAFT_34137"/>
<reference evidence="17 18" key="1">
    <citation type="journal article" date="2010" name="Plant Cell">
        <title>The Chlorella variabilis NC64A genome reveals adaptation to photosymbiosis, coevolution with viruses, and cryptic sex.</title>
        <authorList>
            <person name="Blanc G."/>
            <person name="Duncan G."/>
            <person name="Agarkova I."/>
            <person name="Borodovsky M."/>
            <person name="Gurnon J."/>
            <person name="Kuo A."/>
            <person name="Lindquist E."/>
            <person name="Lucas S."/>
            <person name="Pangilinan J."/>
            <person name="Polle J."/>
            <person name="Salamov A."/>
            <person name="Terry A."/>
            <person name="Yamada T."/>
            <person name="Dunigan D.D."/>
            <person name="Grigoriev I.V."/>
            <person name="Claverie J.M."/>
            <person name="Van Etten J.L."/>
        </authorList>
    </citation>
    <scope>NUCLEOTIDE SEQUENCE [LARGE SCALE GENOMIC DNA]</scope>
    <source>
        <strain evidence="17 18">NC64A</strain>
    </source>
</reference>
<evidence type="ECO:0000256" key="8">
    <source>
        <dbReference type="ARBA" id="ARBA00023157"/>
    </source>
</evidence>
<protein>
    <recommendedName>
        <fullName evidence="1">peptidylglycine monooxygenase</fullName>
        <ecNumber evidence="1">1.14.17.3</ecNumber>
    </recommendedName>
</protein>
<dbReference type="PANTHER" id="PTHR10680">
    <property type="entry name" value="PEPTIDYL-GLYCINE ALPHA-AMIDATING MONOOXYGENASE"/>
    <property type="match status" value="1"/>
</dbReference>
<evidence type="ECO:0000313" key="17">
    <source>
        <dbReference type="EMBL" id="EFN58531.1"/>
    </source>
</evidence>
<feature type="disulfide bond" evidence="12">
    <location>
        <begin position="97"/>
        <end position="141"/>
    </location>
</feature>